<reference evidence="3" key="1">
    <citation type="journal article" date="2014" name="Int. J. Syst. Evol. Microbiol.">
        <title>Complete genome sequence of Corynebacterium casei LMG S-19264T (=DSM 44701T), isolated from a smear-ripened cheese.</title>
        <authorList>
            <consortium name="US DOE Joint Genome Institute (JGI-PGF)"/>
            <person name="Walter F."/>
            <person name="Albersmeier A."/>
            <person name="Kalinowski J."/>
            <person name="Ruckert C."/>
        </authorList>
    </citation>
    <scope>NUCLEOTIDE SEQUENCE</scope>
    <source>
        <strain evidence="3">JCM 5016</strain>
    </source>
</reference>
<comment type="caution">
    <text evidence="3">The sequence shown here is derived from an EMBL/GenBank/DDBJ whole genome shotgun (WGS) entry which is preliminary data.</text>
</comment>
<keyword evidence="2" id="KW-1133">Transmembrane helix</keyword>
<accession>A0A918R4R4</accession>
<dbReference type="EMBL" id="BMWH01000006">
    <property type="protein sequence ID" value="GGZ84684.1"/>
    <property type="molecule type" value="Genomic_DNA"/>
</dbReference>
<organism evidence="3 4">
    <name type="scientific">Streptomyces echinoruber</name>
    <dbReference type="NCBI Taxonomy" id="68898"/>
    <lineage>
        <taxon>Bacteria</taxon>
        <taxon>Bacillati</taxon>
        <taxon>Actinomycetota</taxon>
        <taxon>Actinomycetes</taxon>
        <taxon>Kitasatosporales</taxon>
        <taxon>Streptomycetaceae</taxon>
        <taxon>Streptomyces</taxon>
    </lineage>
</organism>
<evidence type="ECO:0000256" key="2">
    <source>
        <dbReference type="SAM" id="Phobius"/>
    </source>
</evidence>
<keyword evidence="2" id="KW-0472">Membrane</keyword>
<protein>
    <submittedName>
        <fullName evidence="3">Uncharacterized protein</fullName>
    </submittedName>
</protein>
<evidence type="ECO:0000256" key="1">
    <source>
        <dbReference type="SAM" id="MobiDB-lite"/>
    </source>
</evidence>
<dbReference type="AlphaFoldDB" id="A0A918R4R4"/>
<gene>
    <name evidence="3" type="ORF">GCM10010389_23750</name>
</gene>
<evidence type="ECO:0000313" key="4">
    <source>
        <dbReference type="Proteomes" id="UP000623010"/>
    </source>
</evidence>
<keyword evidence="4" id="KW-1185">Reference proteome</keyword>
<keyword evidence="2" id="KW-0812">Transmembrane</keyword>
<feature type="region of interest" description="Disordered" evidence="1">
    <location>
        <begin position="1"/>
        <end position="39"/>
    </location>
</feature>
<dbReference type="Proteomes" id="UP000623010">
    <property type="component" value="Unassembled WGS sequence"/>
</dbReference>
<reference evidence="3" key="2">
    <citation type="submission" date="2020-09" db="EMBL/GenBank/DDBJ databases">
        <authorList>
            <person name="Sun Q."/>
            <person name="Ohkuma M."/>
        </authorList>
    </citation>
    <scope>NUCLEOTIDE SEQUENCE</scope>
    <source>
        <strain evidence="3">JCM 5016</strain>
    </source>
</reference>
<sequence length="70" mass="7524">MKTRGGGSGARRGRAQEPCPIRRGPCRAGRSEPKAVPMSGSRIPGLLLPAVFLLALVVGAVWYVRHRDDD</sequence>
<feature type="compositionally biased region" description="Gly residues" evidence="1">
    <location>
        <begin position="1"/>
        <end position="10"/>
    </location>
</feature>
<feature type="transmembrane region" description="Helical" evidence="2">
    <location>
        <begin position="46"/>
        <end position="64"/>
    </location>
</feature>
<proteinExistence type="predicted"/>
<name>A0A918R4R4_9ACTN</name>
<evidence type="ECO:0000313" key="3">
    <source>
        <dbReference type="EMBL" id="GGZ84684.1"/>
    </source>
</evidence>